<proteinExistence type="inferred from homology"/>
<keyword evidence="5 6" id="KW-0472">Membrane</keyword>
<dbReference type="Pfam" id="PF04148">
    <property type="entry name" value="Erv26"/>
    <property type="match status" value="1"/>
</dbReference>
<dbReference type="GO" id="GO:0005789">
    <property type="term" value="C:endoplasmic reticulum membrane"/>
    <property type="evidence" value="ECO:0007669"/>
    <property type="project" value="TreeGrafter"/>
</dbReference>
<sequence length="226" mass="25189">MFIQILAIAGAILGFIVATLSIAAGLYYISEIIEENLSFTKRFLSRSILTVSSIMLLLVVFDNFPIKLTLFSLASNLIYYQNLKHFPNIHLSNITFIASAVLAFLNHYLWFNHFNNPYIPSIDERLAPDFVPPHYPSFTEIASFFAICIWLVPFALFISISSNENALPLAAAQTSDHGNNKAAKSANLVRSIINKALLNLSSLSSALGFNFKFSRSNSTNPNELYI</sequence>
<accession>A0A099NV76</accession>
<dbReference type="GO" id="GO:0097020">
    <property type="term" value="F:COPII receptor activity"/>
    <property type="evidence" value="ECO:0007669"/>
    <property type="project" value="InterPro"/>
</dbReference>
<evidence type="ECO:0008006" key="9">
    <source>
        <dbReference type="Google" id="ProtNLM"/>
    </source>
</evidence>
<evidence type="ECO:0000256" key="4">
    <source>
        <dbReference type="ARBA" id="ARBA00022989"/>
    </source>
</evidence>
<dbReference type="Proteomes" id="UP000029867">
    <property type="component" value="Unassembled WGS sequence"/>
</dbReference>
<dbReference type="PANTHER" id="PTHR13144">
    <property type="entry name" value="TEX261 PROTEIN"/>
    <property type="match status" value="1"/>
</dbReference>
<feature type="transmembrane region" description="Helical" evidence="6">
    <location>
        <begin position="91"/>
        <end position="111"/>
    </location>
</feature>
<comment type="similarity">
    <text evidence="2">Belongs to the SVP26 family.</text>
</comment>
<dbReference type="EMBL" id="JQFK01000311">
    <property type="protein sequence ID" value="KGK35827.1"/>
    <property type="molecule type" value="Genomic_DNA"/>
</dbReference>
<keyword evidence="4 6" id="KW-1133">Transmembrane helix</keyword>
<comment type="subcellular location">
    <subcellularLocation>
        <location evidence="1">Membrane</location>
        <topology evidence="1">Multi-pass membrane protein</topology>
    </subcellularLocation>
</comment>
<organism evidence="7 8">
    <name type="scientific">Pichia kudriavzevii</name>
    <name type="common">Yeast</name>
    <name type="synonym">Issatchenkia orientalis</name>
    <dbReference type="NCBI Taxonomy" id="4909"/>
    <lineage>
        <taxon>Eukaryota</taxon>
        <taxon>Fungi</taxon>
        <taxon>Dikarya</taxon>
        <taxon>Ascomycota</taxon>
        <taxon>Saccharomycotina</taxon>
        <taxon>Pichiomycetes</taxon>
        <taxon>Pichiales</taxon>
        <taxon>Pichiaceae</taxon>
        <taxon>Pichia</taxon>
    </lineage>
</organism>
<keyword evidence="3 6" id="KW-0812">Transmembrane</keyword>
<dbReference type="VEuPathDB" id="FungiDB:C5L36_0E03720"/>
<protein>
    <recommendedName>
        <fullName evidence="9">Protein SVP26</fullName>
    </recommendedName>
</protein>
<evidence type="ECO:0000313" key="7">
    <source>
        <dbReference type="EMBL" id="KGK35827.1"/>
    </source>
</evidence>
<dbReference type="GO" id="GO:0006888">
    <property type="term" value="P:endoplasmic reticulum to Golgi vesicle-mediated transport"/>
    <property type="evidence" value="ECO:0007669"/>
    <property type="project" value="InterPro"/>
</dbReference>
<evidence type="ECO:0000256" key="3">
    <source>
        <dbReference type="ARBA" id="ARBA00022692"/>
    </source>
</evidence>
<gene>
    <name evidence="7" type="ORF">JL09_g5023</name>
</gene>
<dbReference type="PANTHER" id="PTHR13144:SF0">
    <property type="entry name" value="PROTEIN TEX261"/>
    <property type="match status" value="1"/>
</dbReference>
<evidence type="ECO:0000256" key="6">
    <source>
        <dbReference type="SAM" id="Phobius"/>
    </source>
</evidence>
<evidence type="ECO:0000313" key="8">
    <source>
        <dbReference type="Proteomes" id="UP000029867"/>
    </source>
</evidence>
<feature type="transmembrane region" description="Helical" evidence="6">
    <location>
        <begin position="49"/>
        <end position="79"/>
    </location>
</feature>
<dbReference type="GO" id="GO:0000139">
    <property type="term" value="C:Golgi membrane"/>
    <property type="evidence" value="ECO:0007669"/>
    <property type="project" value="TreeGrafter"/>
</dbReference>
<feature type="transmembrane region" description="Helical" evidence="6">
    <location>
        <begin position="141"/>
        <end position="160"/>
    </location>
</feature>
<reference evidence="8" key="1">
    <citation type="journal article" date="2014" name="Microb. Cell Fact.">
        <title>Exploiting Issatchenkia orientalis SD108 for succinic acid production.</title>
        <authorList>
            <person name="Xiao H."/>
            <person name="Shao Z."/>
            <person name="Jiang Y."/>
            <person name="Dole S."/>
            <person name="Zhao H."/>
        </authorList>
    </citation>
    <scope>NUCLEOTIDE SEQUENCE [LARGE SCALE GENOMIC DNA]</scope>
    <source>
        <strain evidence="8">SD108</strain>
    </source>
</reference>
<evidence type="ECO:0000256" key="2">
    <source>
        <dbReference type="ARBA" id="ARBA00008096"/>
    </source>
</evidence>
<dbReference type="eggNOG" id="KOG4136">
    <property type="taxonomic scope" value="Eukaryota"/>
</dbReference>
<dbReference type="HOGENOM" id="CLU_058268_0_0_1"/>
<comment type="caution">
    <text evidence="7">The sequence shown here is derived from an EMBL/GenBank/DDBJ whole genome shotgun (WGS) entry which is preliminary data.</text>
</comment>
<name>A0A099NV76_PICKU</name>
<evidence type="ECO:0000256" key="5">
    <source>
        <dbReference type="ARBA" id="ARBA00023136"/>
    </source>
</evidence>
<dbReference type="InterPro" id="IPR007277">
    <property type="entry name" value="Svp26/Tex261"/>
</dbReference>
<dbReference type="GO" id="GO:0030134">
    <property type="term" value="C:COPII-coated ER to Golgi transport vesicle"/>
    <property type="evidence" value="ECO:0007669"/>
    <property type="project" value="TreeGrafter"/>
</dbReference>
<feature type="transmembrane region" description="Helical" evidence="6">
    <location>
        <begin position="7"/>
        <end position="29"/>
    </location>
</feature>
<evidence type="ECO:0000256" key="1">
    <source>
        <dbReference type="ARBA" id="ARBA00004141"/>
    </source>
</evidence>
<dbReference type="AlphaFoldDB" id="A0A099NV76"/>